<accession>A0A9D1FJJ3</accession>
<dbReference type="Pfam" id="PF13177">
    <property type="entry name" value="DNA_pol3_delta2"/>
    <property type="match status" value="2"/>
</dbReference>
<sequence>MISNSLCQKFPFVAKYFQTLFETNVNKFPQSIVFEGLDVYAQCFFALELARVLNCLEDGSEDCECLNCRWIRENKHPALNFVSQIHYKPSNDDSKTVISVLQAKEIEKNLRETSDYHRFFIFFDAKLAPVDLQHKNSLEKYSPKGYNICPDEDWCLNHINQKTFNPSVPNVLLKSVEEPPLRTTFVFLTKNRADLLNTIVSRSQCFKLPTAQPKQDFKPVLHYLENYPNFSLSEALNTSENLQNYIKENDISCDFLLDSILSFLNSQLKNSNKTISERKILDDIKALSEAKKHLGASMSDKVVLDTLFLKMTRGRK</sequence>
<evidence type="ECO:0000313" key="1">
    <source>
        <dbReference type="EMBL" id="HIS74893.1"/>
    </source>
</evidence>
<reference evidence="1" key="2">
    <citation type="journal article" date="2021" name="PeerJ">
        <title>Extensive microbial diversity within the chicken gut microbiome revealed by metagenomics and culture.</title>
        <authorList>
            <person name="Gilroy R."/>
            <person name="Ravi A."/>
            <person name="Getino M."/>
            <person name="Pursley I."/>
            <person name="Horton D.L."/>
            <person name="Alikhan N.F."/>
            <person name="Baker D."/>
            <person name="Gharbi K."/>
            <person name="Hall N."/>
            <person name="Watson M."/>
            <person name="Adriaenssens E.M."/>
            <person name="Foster-Nyarko E."/>
            <person name="Jarju S."/>
            <person name="Secka A."/>
            <person name="Antonio M."/>
            <person name="Oren A."/>
            <person name="Chaudhuri R.R."/>
            <person name="La Ragione R."/>
            <person name="Hildebrand F."/>
            <person name="Pallen M.J."/>
        </authorList>
    </citation>
    <scope>NUCLEOTIDE SEQUENCE</scope>
    <source>
        <strain evidence="1">CHK152-2871</strain>
    </source>
</reference>
<name>A0A9D1FJJ3_9BACT</name>
<evidence type="ECO:0008006" key="3">
    <source>
        <dbReference type="Google" id="ProtNLM"/>
    </source>
</evidence>
<dbReference type="EMBL" id="DVJQ01000066">
    <property type="protein sequence ID" value="HIS74893.1"/>
    <property type="molecule type" value="Genomic_DNA"/>
</dbReference>
<dbReference type="Gene3D" id="3.40.50.300">
    <property type="entry name" value="P-loop containing nucleotide triphosphate hydrolases"/>
    <property type="match status" value="2"/>
</dbReference>
<organism evidence="1 2">
    <name type="scientific">Candidatus Galligastranaerophilus intestinavium</name>
    <dbReference type="NCBI Taxonomy" id="2840836"/>
    <lineage>
        <taxon>Bacteria</taxon>
        <taxon>Candidatus Galligastranaerophilus</taxon>
    </lineage>
</organism>
<dbReference type="Proteomes" id="UP000886865">
    <property type="component" value="Unassembled WGS sequence"/>
</dbReference>
<comment type="caution">
    <text evidence="1">The sequence shown here is derived from an EMBL/GenBank/DDBJ whole genome shotgun (WGS) entry which is preliminary data.</text>
</comment>
<protein>
    <recommendedName>
        <fullName evidence="3">DNA polymerase III subunit tau</fullName>
    </recommendedName>
</protein>
<evidence type="ECO:0000313" key="2">
    <source>
        <dbReference type="Proteomes" id="UP000886865"/>
    </source>
</evidence>
<dbReference type="AlphaFoldDB" id="A0A9D1FJJ3"/>
<dbReference type="SUPFAM" id="SSF52540">
    <property type="entry name" value="P-loop containing nucleoside triphosphate hydrolases"/>
    <property type="match status" value="2"/>
</dbReference>
<gene>
    <name evidence="1" type="ORF">IAA86_07725</name>
</gene>
<reference evidence="1" key="1">
    <citation type="submission" date="2020-10" db="EMBL/GenBank/DDBJ databases">
        <authorList>
            <person name="Gilroy R."/>
        </authorList>
    </citation>
    <scope>NUCLEOTIDE SEQUENCE</scope>
    <source>
        <strain evidence="1">CHK152-2871</strain>
    </source>
</reference>
<dbReference type="InterPro" id="IPR027417">
    <property type="entry name" value="P-loop_NTPase"/>
</dbReference>
<proteinExistence type="predicted"/>